<dbReference type="InterPro" id="IPR000571">
    <property type="entry name" value="Znf_CCCH"/>
</dbReference>
<feature type="non-terminal residue" evidence="6">
    <location>
        <position position="1"/>
    </location>
</feature>
<name>A0AAD9X039_9ROSI</name>
<sequence>MVERKLFKTKLCVPYQKGRCSCQTCSFAHGDSELRRSFGSYITLTSHCILYYSDRKCRKKQHVDGQS</sequence>
<evidence type="ECO:0000256" key="2">
    <source>
        <dbReference type="ARBA" id="ARBA00022771"/>
    </source>
</evidence>
<dbReference type="GO" id="GO:0008270">
    <property type="term" value="F:zinc ion binding"/>
    <property type="evidence" value="ECO:0007669"/>
    <property type="project" value="UniProtKB-KW"/>
</dbReference>
<evidence type="ECO:0000313" key="6">
    <source>
        <dbReference type="EMBL" id="KAK2650249.1"/>
    </source>
</evidence>
<dbReference type="EMBL" id="JANJYI010000005">
    <property type="protein sequence ID" value="KAK2650249.1"/>
    <property type="molecule type" value="Genomic_DNA"/>
</dbReference>
<evidence type="ECO:0000256" key="4">
    <source>
        <dbReference type="PROSITE-ProRule" id="PRU00723"/>
    </source>
</evidence>
<feature type="zinc finger region" description="C3H1-type" evidence="4">
    <location>
        <begin position="6"/>
        <end position="32"/>
    </location>
</feature>
<dbReference type="PANTHER" id="PTHR38160:SF1">
    <property type="entry name" value="ZINC FINGER CCCH DOMAIN-CONTAINING PROTEIN 40"/>
    <property type="match status" value="1"/>
</dbReference>
<evidence type="ECO:0000313" key="7">
    <source>
        <dbReference type="Proteomes" id="UP001280121"/>
    </source>
</evidence>
<reference evidence="6" key="1">
    <citation type="journal article" date="2023" name="Plant J.">
        <title>Genome sequences and population genomics provide insights into the demographic history, inbreeding, and mutation load of two 'living fossil' tree species of Dipteronia.</title>
        <authorList>
            <person name="Feng Y."/>
            <person name="Comes H.P."/>
            <person name="Chen J."/>
            <person name="Zhu S."/>
            <person name="Lu R."/>
            <person name="Zhang X."/>
            <person name="Li P."/>
            <person name="Qiu J."/>
            <person name="Olsen K.M."/>
            <person name="Qiu Y."/>
        </authorList>
    </citation>
    <scope>NUCLEOTIDE SEQUENCE</scope>
    <source>
        <strain evidence="6">KIB01</strain>
    </source>
</reference>
<organism evidence="6 7">
    <name type="scientific">Dipteronia dyeriana</name>
    <dbReference type="NCBI Taxonomy" id="168575"/>
    <lineage>
        <taxon>Eukaryota</taxon>
        <taxon>Viridiplantae</taxon>
        <taxon>Streptophyta</taxon>
        <taxon>Embryophyta</taxon>
        <taxon>Tracheophyta</taxon>
        <taxon>Spermatophyta</taxon>
        <taxon>Magnoliopsida</taxon>
        <taxon>eudicotyledons</taxon>
        <taxon>Gunneridae</taxon>
        <taxon>Pentapetalae</taxon>
        <taxon>rosids</taxon>
        <taxon>malvids</taxon>
        <taxon>Sapindales</taxon>
        <taxon>Sapindaceae</taxon>
        <taxon>Hippocastanoideae</taxon>
        <taxon>Acereae</taxon>
        <taxon>Dipteronia</taxon>
    </lineage>
</organism>
<evidence type="ECO:0000256" key="3">
    <source>
        <dbReference type="ARBA" id="ARBA00022833"/>
    </source>
</evidence>
<keyword evidence="7" id="KW-1185">Reference proteome</keyword>
<evidence type="ECO:0000259" key="5">
    <source>
        <dbReference type="PROSITE" id="PS50103"/>
    </source>
</evidence>
<keyword evidence="1 4" id="KW-0479">Metal-binding</keyword>
<dbReference type="AlphaFoldDB" id="A0AAD9X039"/>
<proteinExistence type="predicted"/>
<evidence type="ECO:0000256" key="1">
    <source>
        <dbReference type="ARBA" id="ARBA00022723"/>
    </source>
</evidence>
<keyword evidence="3 4" id="KW-0862">Zinc</keyword>
<accession>A0AAD9X039</accession>
<dbReference type="InterPro" id="IPR036855">
    <property type="entry name" value="Znf_CCCH_sf"/>
</dbReference>
<feature type="domain" description="C3H1-type" evidence="5">
    <location>
        <begin position="6"/>
        <end position="32"/>
    </location>
</feature>
<protein>
    <recommendedName>
        <fullName evidence="5">C3H1-type domain-containing protein</fullName>
    </recommendedName>
</protein>
<keyword evidence="2 4" id="KW-0863">Zinc-finger</keyword>
<dbReference type="PROSITE" id="PS50103">
    <property type="entry name" value="ZF_C3H1"/>
    <property type="match status" value="1"/>
</dbReference>
<dbReference type="Gene3D" id="4.10.1000.10">
    <property type="entry name" value="Zinc finger, CCCH-type"/>
    <property type="match status" value="1"/>
</dbReference>
<dbReference type="Proteomes" id="UP001280121">
    <property type="component" value="Unassembled WGS sequence"/>
</dbReference>
<dbReference type="PANTHER" id="PTHR38160">
    <property type="entry name" value="ZINC FINGER CCCH DOMAIN-CONTAINING PROTEIN 40"/>
    <property type="match status" value="1"/>
</dbReference>
<dbReference type="SUPFAM" id="SSF90229">
    <property type="entry name" value="CCCH zinc finger"/>
    <property type="match status" value="1"/>
</dbReference>
<comment type="caution">
    <text evidence="6">The sequence shown here is derived from an EMBL/GenBank/DDBJ whole genome shotgun (WGS) entry which is preliminary data.</text>
</comment>
<dbReference type="InterPro" id="IPR045868">
    <property type="entry name" value="Znf_C3H13/40"/>
</dbReference>
<gene>
    <name evidence="6" type="ORF">Ddye_017738</name>
</gene>